<dbReference type="InterPro" id="IPR004279">
    <property type="entry name" value="Perilipin"/>
</dbReference>
<dbReference type="GO" id="GO:0005811">
    <property type="term" value="C:lipid droplet"/>
    <property type="evidence" value="ECO:0007669"/>
    <property type="project" value="UniProtKB-SubCell"/>
</dbReference>
<dbReference type="Pfam" id="PF03036">
    <property type="entry name" value="Perilipin"/>
    <property type="match status" value="1"/>
</dbReference>
<dbReference type="GO" id="GO:0010890">
    <property type="term" value="P:positive regulation of triglyceride storage"/>
    <property type="evidence" value="ECO:0007669"/>
    <property type="project" value="TreeGrafter"/>
</dbReference>
<sequence length="109" mass="11807">MMASTEISPAWPAFPARLMALPAVNDACGLAAHLYQRSKEYRQVGAALGVAENSLKTAVTKAAPLAEPLLRYAGHLKPLDEWACRRLDDVERMMPGCHQTFLGGFAGHT</sequence>
<proteinExistence type="inferred from homology"/>
<comment type="similarity">
    <text evidence="2">Belongs to the perilipin family.</text>
</comment>
<protein>
    <submittedName>
        <fullName evidence="4">Uncharacterized protein</fullName>
    </submittedName>
</protein>
<name>A0AAW0SSE9_SCYPA</name>
<accession>A0AAW0SSE9</accession>
<gene>
    <name evidence="4" type="ORF">O3P69_013962</name>
</gene>
<dbReference type="AlphaFoldDB" id="A0AAW0SSE9"/>
<evidence type="ECO:0000313" key="4">
    <source>
        <dbReference type="EMBL" id="KAK8377676.1"/>
    </source>
</evidence>
<dbReference type="Proteomes" id="UP001487740">
    <property type="component" value="Unassembled WGS sequence"/>
</dbReference>
<evidence type="ECO:0000256" key="2">
    <source>
        <dbReference type="ARBA" id="ARBA00006311"/>
    </source>
</evidence>
<dbReference type="GO" id="GO:0005829">
    <property type="term" value="C:cytosol"/>
    <property type="evidence" value="ECO:0007669"/>
    <property type="project" value="TreeGrafter"/>
</dbReference>
<comment type="subcellular location">
    <subcellularLocation>
        <location evidence="1">Lipid droplet</location>
    </subcellularLocation>
</comment>
<dbReference type="GO" id="GO:0019915">
    <property type="term" value="P:lipid storage"/>
    <property type="evidence" value="ECO:0007669"/>
    <property type="project" value="TreeGrafter"/>
</dbReference>
<dbReference type="EMBL" id="JARAKH010000047">
    <property type="protein sequence ID" value="KAK8377676.1"/>
    <property type="molecule type" value="Genomic_DNA"/>
</dbReference>
<keyword evidence="5" id="KW-1185">Reference proteome</keyword>
<reference evidence="4 5" key="1">
    <citation type="submission" date="2023-03" db="EMBL/GenBank/DDBJ databases">
        <title>High-quality genome of Scylla paramamosain provides insights in environmental adaptation.</title>
        <authorList>
            <person name="Zhang L."/>
        </authorList>
    </citation>
    <scope>NUCLEOTIDE SEQUENCE [LARGE SCALE GENOMIC DNA]</scope>
    <source>
        <strain evidence="4">LZ_2023a</strain>
        <tissue evidence="4">Muscle</tissue>
    </source>
</reference>
<organism evidence="4 5">
    <name type="scientific">Scylla paramamosain</name>
    <name type="common">Mud crab</name>
    <dbReference type="NCBI Taxonomy" id="85552"/>
    <lineage>
        <taxon>Eukaryota</taxon>
        <taxon>Metazoa</taxon>
        <taxon>Ecdysozoa</taxon>
        <taxon>Arthropoda</taxon>
        <taxon>Crustacea</taxon>
        <taxon>Multicrustacea</taxon>
        <taxon>Malacostraca</taxon>
        <taxon>Eumalacostraca</taxon>
        <taxon>Eucarida</taxon>
        <taxon>Decapoda</taxon>
        <taxon>Pleocyemata</taxon>
        <taxon>Brachyura</taxon>
        <taxon>Eubrachyura</taxon>
        <taxon>Portunoidea</taxon>
        <taxon>Portunidae</taxon>
        <taxon>Portuninae</taxon>
        <taxon>Scylla</taxon>
    </lineage>
</organism>
<keyword evidence="3" id="KW-0551">Lipid droplet</keyword>
<evidence type="ECO:0000256" key="1">
    <source>
        <dbReference type="ARBA" id="ARBA00004502"/>
    </source>
</evidence>
<comment type="caution">
    <text evidence="4">The sequence shown here is derived from an EMBL/GenBank/DDBJ whole genome shotgun (WGS) entry which is preliminary data.</text>
</comment>
<dbReference type="PANTHER" id="PTHR14024">
    <property type="entry name" value="PERILIPIN"/>
    <property type="match status" value="1"/>
</dbReference>
<evidence type="ECO:0000256" key="3">
    <source>
        <dbReference type="ARBA" id="ARBA00022677"/>
    </source>
</evidence>
<dbReference type="PANTHER" id="PTHR14024:SF49">
    <property type="entry name" value="LIPID STORAGE DROPLETS SURFACE-BINDING PROTEIN 1"/>
    <property type="match status" value="1"/>
</dbReference>
<evidence type="ECO:0000313" key="5">
    <source>
        <dbReference type="Proteomes" id="UP001487740"/>
    </source>
</evidence>